<name>A0ABZ2LXJ0_9BACT</name>
<proteinExistence type="predicted"/>
<evidence type="ECO:0008006" key="3">
    <source>
        <dbReference type="Google" id="ProtNLM"/>
    </source>
</evidence>
<organism evidence="1 2">
    <name type="scientific">Pendulispora albinea</name>
    <dbReference type="NCBI Taxonomy" id="2741071"/>
    <lineage>
        <taxon>Bacteria</taxon>
        <taxon>Pseudomonadati</taxon>
        <taxon>Myxococcota</taxon>
        <taxon>Myxococcia</taxon>
        <taxon>Myxococcales</taxon>
        <taxon>Sorangiineae</taxon>
        <taxon>Pendulisporaceae</taxon>
        <taxon>Pendulispora</taxon>
    </lineage>
</organism>
<dbReference type="Proteomes" id="UP001370348">
    <property type="component" value="Chromosome"/>
</dbReference>
<accession>A0ABZ2LXJ0</accession>
<protein>
    <recommendedName>
        <fullName evidence="3">Lipocalin-like domain-containing protein</fullName>
    </recommendedName>
</protein>
<dbReference type="RefSeq" id="WP_394825289.1">
    <property type="nucleotide sequence ID" value="NZ_CP089984.1"/>
</dbReference>
<dbReference type="PROSITE" id="PS51257">
    <property type="entry name" value="PROKAR_LIPOPROTEIN"/>
    <property type="match status" value="1"/>
</dbReference>
<reference evidence="1 2" key="1">
    <citation type="submission" date="2021-12" db="EMBL/GenBank/DDBJ databases">
        <title>Discovery of the Pendulisporaceae a myxobacterial family with distinct sporulation behavior and unique specialized metabolism.</title>
        <authorList>
            <person name="Garcia R."/>
            <person name="Popoff A."/>
            <person name="Bader C.D."/>
            <person name="Loehr J."/>
            <person name="Walesch S."/>
            <person name="Walt C."/>
            <person name="Boldt J."/>
            <person name="Bunk B."/>
            <person name="Haeckl F.J.F.P.J."/>
            <person name="Gunesch A.P."/>
            <person name="Birkelbach J."/>
            <person name="Nuebel U."/>
            <person name="Pietschmann T."/>
            <person name="Bach T."/>
            <person name="Mueller R."/>
        </authorList>
    </citation>
    <scope>NUCLEOTIDE SEQUENCE [LARGE SCALE GENOMIC DNA]</scope>
    <source>
        <strain evidence="1 2">MSr11954</strain>
    </source>
</reference>
<keyword evidence="2" id="KW-1185">Reference proteome</keyword>
<evidence type="ECO:0000313" key="1">
    <source>
        <dbReference type="EMBL" id="WXB15654.1"/>
    </source>
</evidence>
<sequence>MLPRSLVFVAFALSMLAVGCRKSGEERLTGLWRGNHVEGVTPEQEPAARAFAIETELHFRDGAIMVKTPKSTSMCAFKVAQTEKNMVTVITDLDGPSNPQTFDFADDETMHWLVVPGKRITFHRVSQ</sequence>
<dbReference type="EMBL" id="CP089984">
    <property type="protein sequence ID" value="WXB15654.1"/>
    <property type="molecule type" value="Genomic_DNA"/>
</dbReference>
<gene>
    <name evidence="1" type="ORF">LZC94_48555</name>
</gene>
<evidence type="ECO:0000313" key="2">
    <source>
        <dbReference type="Proteomes" id="UP001370348"/>
    </source>
</evidence>